<proteinExistence type="predicted"/>
<feature type="non-terminal residue" evidence="1">
    <location>
        <position position="67"/>
    </location>
</feature>
<reference evidence="1" key="2">
    <citation type="submission" date="2013-05" db="EMBL/GenBank/DDBJ databases">
        <authorList>
            <person name="Carter J.-M."/>
            <person name="Baker S.C."/>
            <person name="Pink R."/>
            <person name="Carter D.R.F."/>
            <person name="Collins A."/>
            <person name="Tomlin J."/>
            <person name="Gibbs M."/>
            <person name="Breuker C.J."/>
        </authorList>
    </citation>
    <scope>NUCLEOTIDE SEQUENCE</scope>
    <source>
        <tissue evidence="1">Ovary</tissue>
    </source>
</reference>
<organism evidence="1">
    <name type="scientific">Pararge aegeria</name>
    <name type="common">speckled wood butterfly</name>
    <dbReference type="NCBI Taxonomy" id="116150"/>
    <lineage>
        <taxon>Eukaryota</taxon>
        <taxon>Metazoa</taxon>
        <taxon>Ecdysozoa</taxon>
        <taxon>Arthropoda</taxon>
        <taxon>Hexapoda</taxon>
        <taxon>Insecta</taxon>
        <taxon>Pterygota</taxon>
        <taxon>Neoptera</taxon>
        <taxon>Endopterygota</taxon>
        <taxon>Lepidoptera</taxon>
        <taxon>Glossata</taxon>
        <taxon>Ditrysia</taxon>
        <taxon>Papilionoidea</taxon>
        <taxon>Nymphalidae</taxon>
        <taxon>Satyrinae</taxon>
        <taxon>Satyrini</taxon>
        <taxon>Parargina</taxon>
        <taxon>Pararge</taxon>
    </lineage>
</organism>
<evidence type="ECO:0000313" key="1">
    <source>
        <dbReference type="EMBL" id="JAA77604.1"/>
    </source>
</evidence>
<dbReference type="AlphaFoldDB" id="S4NKN0"/>
<accession>S4NKN0</accession>
<name>S4NKN0_9NEOP</name>
<feature type="non-terminal residue" evidence="1">
    <location>
        <position position="1"/>
    </location>
</feature>
<protein>
    <submittedName>
        <fullName evidence="1">Uncharacterized protein</fullName>
    </submittedName>
</protein>
<sequence>DVNRAATKQFFFVGQCHLTYYSTVTKNITTTASICVYNCVSYQSMHTLKRLHKNARSPPPIRVTYQL</sequence>
<reference evidence="1" key="1">
    <citation type="journal article" date="2013" name="BMC Genomics">
        <title>Unscrambling butterfly oogenesis.</title>
        <authorList>
            <person name="Carter J.M."/>
            <person name="Baker S.C."/>
            <person name="Pink R."/>
            <person name="Carter D.R."/>
            <person name="Collins A."/>
            <person name="Tomlin J."/>
            <person name="Gibbs M."/>
            <person name="Breuker C.J."/>
        </authorList>
    </citation>
    <scope>NUCLEOTIDE SEQUENCE</scope>
    <source>
        <tissue evidence="1">Ovary</tissue>
    </source>
</reference>
<dbReference type="EMBL" id="GAIX01014956">
    <property type="protein sequence ID" value="JAA77604.1"/>
    <property type="molecule type" value="Transcribed_RNA"/>
</dbReference>